<name>A0A6J7XHL4_9CAUD</name>
<organism evidence="2">
    <name type="scientific">uncultured Caudovirales phage</name>
    <dbReference type="NCBI Taxonomy" id="2100421"/>
    <lineage>
        <taxon>Viruses</taxon>
        <taxon>Duplodnaviria</taxon>
        <taxon>Heunggongvirae</taxon>
        <taxon>Uroviricota</taxon>
        <taxon>Caudoviricetes</taxon>
        <taxon>Peduoviridae</taxon>
        <taxon>Maltschvirus</taxon>
        <taxon>Maltschvirus maltsch</taxon>
    </lineage>
</organism>
<dbReference type="EMBL" id="LR796962">
    <property type="protein sequence ID" value="CAB4177875.1"/>
    <property type="molecule type" value="Genomic_DNA"/>
</dbReference>
<reference evidence="2" key="1">
    <citation type="submission" date="2020-05" db="EMBL/GenBank/DDBJ databases">
        <authorList>
            <person name="Chiriac C."/>
            <person name="Salcher M."/>
            <person name="Ghai R."/>
            <person name="Kavagutti S V."/>
        </authorList>
    </citation>
    <scope>NUCLEOTIDE SEQUENCE</scope>
</reference>
<proteinExistence type="predicted"/>
<evidence type="ECO:0000313" key="1">
    <source>
        <dbReference type="EMBL" id="CAB4177875.1"/>
    </source>
</evidence>
<accession>A0A6J7XHL4</accession>
<protein>
    <submittedName>
        <fullName evidence="2">Uncharacterized protein</fullName>
    </submittedName>
</protein>
<dbReference type="EMBL" id="LR798401">
    <property type="protein sequence ID" value="CAB5229369.1"/>
    <property type="molecule type" value="Genomic_DNA"/>
</dbReference>
<evidence type="ECO:0000313" key="2">
    <source>
        <dbReference type="EMBL" id="CAB5229369.1"/>
    </source>
</evidence>
<sequence length="61" mass="7243">MTTTNNKLEQKIKADFIAYFGNEPKEIKIENEYAYVDGFYCRILNNKSIKKTHGIAWRRDN</sequence>
<gene>
    <name evidence="1" type="ORF">UFOVP1015_12</name>
    <name evidence="2" type="ORF">UFOVP1551_43</name>
</gene>